<sequence>MATMRRGAFDIGSGATKLMIADVHLGPPPRLGDVHFAQEIPVSFTMAWKQSSDGTLSPEIQEQGLSVLRQLLAECVRMGVQEHSAIATEVFRKASNGKAFLERIRDELNMEVEVVSQENEAQLGFLTAMALSGRPAAEMICWDSGGGSFQITSLAPVEVADGHGPSQLSELPLQSYLGCWGSGNTAHLLVEAVQGRCFAEQPSPNPVSAEEAEALVSRLRAELPAPSPSWLRGARVTAIGGPNSMFRLAAGLLQLLPAGGTSEVEAACYDANGIRKALQRVLCQSDKELEAMPEIGSGALRDPAGFCVPKLCLLLAVVESCGIAEVCFQSAIGSCPGLLVSSRTSTSRQQNA</sequence>
<gene>
    <name evidence="2" type="ORF">PGLA1383_LOCUS45504</name>
</gene>
<dbReference type="Pfam" id="PF02541">
    <property type="entry name" value="Ppx-GppA"/>
    <property type="match status" value="1"/>
</dbReference>
<organism evidence="2 3">
    <name type="scientific">Polarella glacialis</name>
    <name type="common">Dinoflagellate</name>
    <dbReference type="NCBI Taxonomy" id="89957"/>
    <lineage>
        <taxon>Eukaryota</taxon>
        <taxon>Sar</taxon>
        <taxon>Alveolata</taxon>
        <taxon>Dinophyceae</taxon>
        <taxon>Suessiales</taxon>
        <taxon>Suessiaceae</taxon>
        <taxon>Polarella</taxon>
    </lineage>
</organism>
<proteinExistence type="predicted"/>
<accession>A0A813GVC2</accession>
<dbReference type="Gene3D" id="3.30.420.150">
    <property type="entry name" value="Exopolyphosphatase. Domain 2"/>
    <property type="match status" value="1"/>
</dbReference>
<dbReference type="InterPro" id="IPR003695">
    <property type="entry name" value="Ppx_GppA_N"/>
</dbReference>
<dbReference type="OrthoDB" id="191139at2759"/>
<protein>
    <recommendedName>
        <fullName evidence="1">Ppx/GppA phosphatase N-terminal domain-containing protein</fullName>
    </recommendedName>
</protein>
<dbReference type="Proteomes" id="UP000654075">
    <property type="component" value="Unassembled WGS sequence"/>
</dbReference>
<dbReference type="OMA" id="HARCGES"/>
<dbReference type="AlphaFoldDB" id="A0A813GVC2"/>
<evidence type="ECO:0000259" key="1">
    <source>
        <dbReference type="Pfam" id="PF02541"/>
    </source>
</evidence>
<feature type="domain" description="Ppx/GppA phosphatase N-terminal" evidence="1">
    <location>
        <begin position="50"/>
        <end position="153"/>
    </location>
</feature>
<name>A0A813GVC2_POLGL</name>
<evidence type="ECO:0000313" key="3">
    <source>
        <dbReference type="Proteomes" id="UP000654075"/>
    </source>
</evidence>
<dbReference type="InterPro" id="IPR050273">
    <property type="entry name" value="GppA/Ppx_hydrolase"/>
</dbReference>
<dbReference type="Gene3D" id="3.30.420.40">
    <property type="match status" value="1"/>
</dbReference>
<dbReference type="EMBL" id="CAJNNV010029534">
    <property type="protein sequence ID" value="CAE8628904.1"/>
    <property type="molecule type" value="Genomic_DNA"/>
</dbReference>
<dbReference type="PANTHER" id="PTHR30005">
    <property type="entry name" value="EXOPOLYPHOSPHATASE"/>
    <property type="match status" value="1"/>
</dbReference>
<dbReference type="PANTHER" id="PTHR30005:SF0">
    <property type="entry name" value="RETROGRADE REGULATION PROTEIN 2"/>
    <property type="match status" value="1"/>
</dbReference>
<dbReference type="GO" id="GO:0006357">
    <property type="term" value="P:regulation of transcription by RNA polymerase II"/>
    <property type="evidence" value="ECO:0007669"/>
    <property type="project" value="TreeGrafter"/>
</dbReference>
<dbReference type="InterPro" id="IPR043129">
    <property type="entry name" value="ATPase_NBD"/>
</dbReference>
<reference evidence="2" key="1">
    <citation type="submission" date="2021-02" db="EMBL/GenBank/DDBJ databases">
        <authorList>
            <person name="Dougan E. K."/>
            <person name="Rhodes N."/>
            <person name="Thang M."/>
            <person name="Chan C."/>
        </authorList>
    </citation>
    <scope>NUCLEOTIDE SEQUENCE</scope>
</reference>
<dbReference type="SUPFAM" id="SSF53067">
    <property type="entry name" value="Actin-like ATPase domain"/>
    <property type="match status" value="1"/>
</dbReference>
<keyword evidence="3" id="KW-1185">Reference proteome</keyword>
<comment type="caution">
    <text evidence="2">The sequence shown here is derived from an EMBL/GenBank/DDBJ whole genome shotgun (WGS) entry which is preliminary data.</text>
</comment>
<evidence type="ECO:0000313" key="2">
    <source>
        <dbReference type="EMBL" id="CAE8628904.1"/>
    </source>
</evidence>